<gene>
    <name evidence="1" type="ORF">AVEN_50795_1</name>
</gene>
<dbReference type="AlphaFoldDB" id="A0A4Y2IUL3"/>
<proteinExistence type="predicted"/>
<protein>
    <submittedName>
        <fullName evidence="1">Uncharacterized protein</fullName>
    </submittedName>
</protein>
<reference evidence="1 2" key="1">
    <citation type="journal article" date="2019" name="Sci. Rep.">
        <title>Orb-weaving spider Araneus ventricosus genome elucidates the spidroin gene catalogue.</title>
        <authorList>
            <person name="Kono N."/>
            <person name="Nakamura H."/>
            <person name="Ohtoshi R."/>
            <person name="Moran D.A.P."/>
            <person name="Shinohara A."/>
            <person name="Yoshida Y."/>
            <person name="Fujiwara M."/>
            <person name="Mori M."/>
            <person name="Tomita M."/>
            <person name="Arakawa K."/>
        </authorList>
    </citation>
    <scope>NUCLEOTIDE SEQUENCE [LARGE SCALE GENOMIC DNA]</scope>
</reference>
<evidence type="ECO:0000313" key="1">
    <source>
        <dbReference type="EMBL" id="GBM81335.1"/>
    </source>
</evidence>
<keyword evidence="2" id="KW-1185">Reference proteome</keyword>
<comment type="caution">
    <text evidence="1">The sequence shown here is derived from an EMBL/GenBank/DDBJ whole genome shotgun (WGS) entry which is preliminary data.</text>
</comment>
<dbReference type="Proteomes" id="UP000499080">
    <property type="component" value="Unassembled WGS sequence"/>
</dbReference>
<dbReference type="EMBL" id="BGPR01002940">
    <property type="protein sequence ID" value="GBM81335.1"/>
    <property type="molecule type" value="Genomic_DNA"/>
</dbReference>
<organism evidence="1 2">
    <name type="scientific">Araneus ventricosus</name>
    <name type="common">Orbweaver spider</name>
    <name type="synonym">Epeira ventricosa</name>
    <dbReference type="NCBI Taxonomy" id="182803"/>
    <lineage>
        <taxon>Eukaryota</taxon>
        <taxon>Metazoa</taxon>
        <taxon>Ecdysozoa</taxon>
        <taxon>Arthropoda</taxon>
        <taxon>Chelicerata</taxon>
        <taxon>Arachnida</taxon>
        <taxon>Araneae</taxon>
        <taxon>Araneomorphae</taxon>
        <taxon>Entelegynae</taxon>
        <taxon>Araneoidea</taxon>
        <taxon>Araneidae</taxon>
        <taxon>Araneus</taxon>
    </lineage>
</organism>
<evidence type="ECO:0000313" key="2">
    <source>
        <dbReference type="Proteomes" id="UP000499080"/>
    </source>
</evidence>
<accession>A0A4Y2IUL3</accession>
<name>A0A4Y2IUL3_ARAVE</name>
<sequence>MTGESRDVTLQFTKASKEFLPLIRHTTDGKEAWNILKINFEPTSKARLAVLIDEFFVLKFNPEEETIGIFCKRVEEKKTEVQEFQNSLP</sequence>